<keyword evidence="4 8" id="KW-0406">Ion transport</keyword>
<evidence type="ECO:0000313" key="9">
    <source>
        <dbReference type="EMBL" id="SCZ38672.1"/>
    </source>
</evidence>
<keyword evidence="7 8" id="KW-0066">ATP synthesis</keyword>
<dbReference type="Proteomes" id="UP000199347">
    <property type="component" value="Unassembled WGS sequence"/>
</dbReference>
<comment type="function">
    <text evidence="8">This protein is part of the stalk that links CF(0) to CF(1). It either transmits conformational changes from CF(0) to CF(1) or is implicated in proton conduction.</text>
</comment>
<evidence type="ECO:0000256" key="5">
    <source>
        <dbReference type="ARBA" id="ARBA00023136"/>
    </source>
</evidence>
<dbReference type="PANTHER" id="PTHR11910">
    <property type="entry name" value="ATP SYNTHASE DELTA CHAIN"/>
    <property type="match status" value="1"/>
</dbReference>
<dbReference type="STRING" id="1120955.SAMN03080610_02317"/>
<keyword evidence="6 8" id="KW-0139">CF(1)</keyword>
<comment type="similarity">
    <text evidence="8">Belongs to the ATPase delta chain family.</text>
</comment>
<gene>
    <name evidence="8" type="primary">atpH</name>
    <name evidence="9" type="ORF">SAMN03080610_02317</name>
</gene>
<organism evidence="9 10">
    <name type="scientific">Afifella marina DSM 2698</name>
    <dbReference type="NCBI Taxonomy" id="1120955"/>
    <lineage>
        <taxon>Bacteria</taxon>
        <taxon>Pseudomonadati</taxon>
        <taxon>Pseudomonadota</taxon>
        <taxon>Alphaproteobacteria</taxon>
        <taxon>Hyphomicrobiales</taxon>
        <taxon>Afifellaceae</taxon>
        <taxon>Afifella</taxon>
    </lineage>
</organism>
<dbReference type="GO" id="GO:0005886">
    <property type="term" value="C:plasma membrane"/>
    <property type="evidence" value="ECO:0007669"/>
    <property type="project" value="UniProtKB-SubCell"/>
</dbReference>
<keyword evidence="3 8" id="KW-0375">Hydrogen ion transport</keyword>
<evidence type="ECO:0000256" key="2">
    <source>
        <dbReference type="ARBA" id="ARBA00022448"/>
    </source>
</evidence>
<dbReference type="Pfam" id="PF00213">
    <property type="entry name" value="OSCP"/>
    <property type="match status" value="1"/>
</dbReference>
<dbReference type="NCBIfam" id="NF004402">
    <property type="entry name" value="PRK05758.2-2"/>
    <property type="match status" value="1"/>
</dbReference>
<evidence type="ECO:0000256" key="3">
    <source>
        <dbReference type="ARBA" id="ARBA00022781"/>
    </source>
</evidence>
<keyword evidence="2 8" id="KW-0813">Transport</keyword>
<dbReference type="GO" id="GO:0046933">
    <property type="term" value="F:proton-transporting ATP synthase activity, rotational mechanism"/>
    <property type="evidence" value="ECO:0007669"/>
    <property type="project" value="UniProtKB-UniRule"/>
</dbReference>
<evidence type="ECO:0000256" key="4">
    <source>
        <dbReference type="ARBA" id="ARBA00023065"/>
    </source>
</evidence>
<evidence type="ECO:0000313" key="10">
    <source>
        <dbReference type="Proteomes" id="UP000199347"/>
    </source>
</evidence>
<dbReference type="NCBIfam" id="TIGR01145">
    <property type="entry name" value="ATP_synt_delta"/>
    <property type="match status" value="1"/>
</dbReference>
<dbReference type="Gene3D" id="1.10.520.20">
    <property type="entry name" value="N-terminal domain of the delta subunit of the F1F0-ATP synthase"/>
    <property type="match status" value="1"/>
</dbReference>
<dbReference type="AlphaFoldDB" id="A0A1G5NMQ6"/>
<keyword evidence="5 8" id="KW-0472">Membrane</keyword>
<dbReference type="NCBIfam" id="NF004406">
    <property type="entry name" value="PRK05758.3-2"/>
    <property type="match status" value="1"/>
</dbReference>
<dbReference type="SUPFAM" id="SSF47928">
    <property type="entry name" value="N-terminal domain of the delta subunit of the F1F0-ATP synthase"/>
    <property type="match status" value="1"/>
</dbReference>
<evidence type="ECO:0000256" key="6">
    <source>
        <dbReference type="ARBA" id="ARBA00023196"/>
    </source>
</evidence>
<dbReference type="OrthoDB" id="9796185at2"/>
<comment type="subcellular location">
    <subcellularLocation>
        <location evidence="8">Cell membrane</location>
        <topology evidence="8">Peripheral membrane protein</topology>
    </subcellularLocation>
    <subcellularLocation>
        <location evidence="1">Membrane</location>
    </subcellularLocation>
</comment>
<accession>A0A1G5NMQ6</accession>
<dbReference type="GO" id="GO:0045259">
    <property type="term" value="C:proton-transporting ATP synthase complex"/>
    <property type="evidence" value="ECO:0007669"/>
    <property type="project" value="UniProtKB-KW"/>
</dbReference>
<keyword evidence="8" id="KW-1003">Cell membrane</keyword>
<dbReference type="EMBL" id="FMVW01000005">
    <property type="protein sequence ID" value="SCZ38672.1"/>
    <property type="molecule type" value="Genomic_DNA"/>
</dbReference>
<dbReference type="HAMAP" id="MF_01416">
    <property type="entry name" value="ATP_synth_delta_bact"/>
    <property type="match status" value="1"/>
</dbReference>
<protein>
    <recommendedName>
        <fullName evidence="8">ATP synthase subunit delta</fullName>
    </recommendedName>
    <alternativeName>
        <fullName evidence="8">ATP synthase F(1) sector subunit delta</fullName>
    </alternativeName>
    <alternativeName>
        <fullName evidence="8">F-type ATPase subunit delta</fullName>
        <shortName evidence="8">F-ATPase subunit delta</shortName>
    </alternativeName>
</protein>
<dbReference type="RefSeq" id="WP_092812920.1">
    <property type="nucleotide sequence ID" value="NZ_FMVW01000005.1"/>
</dbReference>
<comment type="function">
    <text evidence="8">F(1)F(0) ATP synthase produces ATP from ADP in the presence of a proton or sodium gradient. F-type ATPases consist of two structural domains, F(1) containing the extramembraneous catalytic core and F(0) containing the membrane proton channel, linked together by a central stalk and a peripheral stalk. During catalysis, ATP synthesis in the catalytic domain of F(1) is coupled via a rotary mechanism of the central stalk subunits to proton translocation.</text>
</comment>
<dbReference type="InterPro" id="IPR000711">
    <property type="entry name" value="ATPase_OSCP/dsu"/>
</dbReference>
<name>A0A1G5NMQ6_AFIMA</name>
<reference evidence="9 10" key="1">
    <citation type="submission" date="2016-10" db="EMBL/GenBank/DDBJ databases">
        <authorList>
            <person name="de Groot N.N."/>
        </authorList>
    </citation>
    <scope>NUCLEOTIDE SEQUENCE [LARGE SCALE GENOMIC DNA]</scope>
    <source>
        <strain evidence="9 10">DSM 2698</strain>
    </source>
</reference>
<keyword evidence="10" id="KW-1185">Reference proteome</keyword>
<proteinExistence type="inferred from homology"/>
<evidence type="ECO:0000256" key="1">
    <source>
        <dbReference type="ARBA" id="ARBA00004370"/>
    </source>
</evidence>
<evidence type="ECO:0000256" key="8">
    <source>
        <dbReference type="HAMAP-Rule" id="MF_01416"/>
    </source>
</evidence>
<dbReference type="PRINTS" id="PR00125">
    <property type="entry name" value="ATPASEDELTA"/>
</dbReference>
<sequence>MADSSSPVSGVADRYAAALFELALEESALEQVEADLDRYSQMLDESADFRRLVESPAFSSEDQLGAMKALNERAGIASLAANFVGVLAQNRRLFTLPGVIRSFKRRAAEHRGEATAHVTAAQALSEEQKSALKAALKERLGKDANLDLKVDPAILGGLVVKLGSQMIDTSLRTKLNMMKSRLKEAS</sequence>
<dbReference type="InterPro" id="IPR026015">
    <property type="entry name" value="ATP_synth_OSCP/delta_N_sf"/>
</dbReference>
<evidence type="ECO:0000256" key="7">
    <source>
        <dbReference type="ARBA" id="ARBA00023310"/>
    </source>
</evidence>